<dbReference type="UniPathway" id="UPA00124"/>
<dbReference type="InterPro" id="IPR005913">
    <property type="entry name" value="dTDP_dehydrorham_reduct"/>
</dbReference>
<gene>
    <name evidence="4" type="ORF">FYJ39_00195</name>
</gene>
<evidence type="ECO:0000313" key="5">
    <source>
        <dbReference type="Proteomes" id="UP000429958"/>
    </source>
</evidence>
<dbReference type="RefSeq" id="WP_154470466.1">
    <property type="nucleotide sequence ID" value="NZ_DBEWUL010000183.1"/>
</dbReference>
<keyword evidence="5" id="KW-1185">Reference proteome</keyword>
<dbReference type="Proteomes" id="UP000429958">
    <property type="component" value="Unassembled WGS sequence"/>
</dbReference>
<comment type="caution">
    <text evidence="4">The sequence shown here is derived from an EMBL/GenBank/DDBJ whole genome shotgun (WGS) entry which is preliminary data.</text>
</comment>
<dbReference type="GO" id="GO:0008831">
    <property type="term" value="F:dTDP-4-dehydrorhamnose reductase activity"/>
    <property type="evidence" value="ECO:0007669"/>
    <property type="project" value="UniProtKB-EC"/>
</dbReference>
<protein>
    <recommendedName>
        <fullName evidence="2">dTDP-4-dehydrorhamnose reductase</fullName>
        <ecNumber evidence="2">1.1.1.133</ecNumber>
    </recommendedName>
</protein>
<dbReference type="PANTHER" id="PTHR10491:SF4">
    <property type="entry name" value="METHIONINE ADENOSYLTRANSFERASE 2 SUBUNIT BETA"/>
    <property type="match status" value="1"/>
</dbReference>
<dbReference type="GO" id="GO:0006556">
    <property type="term" value="P:S-adenosylmethionine biosynthetic process"/>
    <property type="evidence" value="ECO:0007669"/>
    <property type="project" value="TreeGrafter"/>
</dbReference>
<dbReference type="SUPFAM" id="SSF51735">
    <property type="entry name" value="NAD(P)-binding Rossmann-fold domains"/>
    <property type="match status" value="1"/>
</dbReference>
<dbReference type="InterPro" id="IPR036291">
    <property type="entry name" value="NAD(P)-bd_dom_sf"/>
</dbReference>
<dbReference type="Gene3D" id="3.40.50.720">
    <property type="entry name" value="NAD(P)-binding Rossmann-like Domain"/>
    <property type="match status" value="1"/>
</dbReference>
<dbReference type="GO" id="GO:0048269">
    <property type="term" value="C:methionine adenosyltransferase complex"/>
    <property type="evidence" value="ECO:0007669"/>
    <property type="project" value="TreeGrafter"/>
</dbReference>
<comment type="similarity">
    <text evidence="1 2">Belongs to the dTDP-4-dehydrorhamnose reductase family.</text>
</comment>
<dbReference type="EMBL" id="VUMD01000001">
    <property type="protein sequence ID" value="MSS35038.1"/>
    <property type="molecule type" value="Genomic_DNA"/>
</dbReference>
<keyword evidence="2" id="KW-0521">NADP</keyword>
<evidence type="ECO:0000259" key="3">
    <source>
        <dbReference type="Pfam" id="PF04321"/>
    </source>
</evidence>
<dbReference type="Pfam" id="PF04321">
    <property type="entry name" value="RmlD_sub_bind"/>
    <property type="match status" value="1"/>
</dbReference>
<dbReference type="PANTHER" id="PTHR10491">
    <property type="entry name" value="DTDP-4-DEHYDRORHAMNOSE REDUCTASE"/>
    <property type="match status" value="1"/>
</dbReference>
<sequence length="304" mass="33806">MSKRLLITGAGGFLGSRLSEYFRNREGYECVAVGHRELDIEDSLIVSAFMQGVRPDVVFHCAGISDTAVCEREPEMSHKINVKGTFNMAKACRDTGSKMIFMSSDQIYGATHGAEPHREGSERRPDTVYGRDKLRAEEAVLTYLKDGVALRLSWMYDYPSKGRIGGRDFLHQLVGALAGRQPLILPVHDYRGITYVWEVVRRMEAVLELPGGVYNMGSGNELSTYDTGQMFLEVIDGSAEAAKLVKRDEQRFAAWPRNLNMNTEKLESYGVMLPDTRKGIKLCCSDYGIIAAGNEGNAGRDSEQ</sequence>
<dbReference type="AlphaFoldDB" id="A0A7X2NIK5"/>
<comment type="pathway">
    <text evidence="2">Carbohydrate biosynthesis; dTDP-L-rhamnose biosynthesis.</text>
</comment>
<evidence type="ECO:0000256" key="2">
    <source>
        <dbReference type="RuleBase" id="RU364082"/>
    </source>
</evidence>
<dbReference type="GO" id="GO:0019305">
    <property type="term" value="P:dTDP-rhamnose biosynthetic process"/>
    <property type="evidence" value="ECO:0007669"/>
    <property type="project" value="UniProtKB-UniPathway"/>
</dbReference>
<accession>A0A7X2NIK5</accession>
<name>A0A7X2NIK5_9CLOT</name>
<evidence type="ECO:0000256" key="1">
    <source>
        <dbReference type="ARBA" id="ARBA00010944"/>
    </source>
</evidence>
<dbReference type="EC" id="1.1.1.133" evidence="2"/>
<organism evidence="4 5">
    <name type="scientific">Clostridium porci</name>
    <dbReference type="NCBI Taxonomy" id="2605778"/>
    <lineage>
        <taxon>Bacteria</taxon>
        <taxon>Bacillati</taxon>
        <taxon>Bacillota</taxon>
        <taxon>Clostridia</taxon>
        <taxon>Eubacteriales</taxon>
        <taxon>Clostridiaceae</taxon>
        <taxon>Clostridium</taxon>
    </lineage>
</organism>
<evidence type="ECO:0000313" key="4">
    <source>
        <dbReference type="EMBL" id="MSS35038.1"/>
    </source>
</evidence>
<keyword evidence="2" id="KW-0560">Oxidoreductase</keyword>
<comment type="function">
    <text evidence="2">Catalyzes the reduction of dTDP-6-deoxy-L-lyxo-4-hexulose to yield dTDP-L-rhamnose.</text>
</comment>
<proteinExistence type="inferred from homology"/>
<dbReference type="InterPro" id="IPR029903">
    <property type="entry name" value="RmlD-like-bd"/>
</dbReference>
<reference evidence="4 5" key="1">
    <citation type="submission" date="2019-08" db="EMBL/GenBank/DDBJ databases">
        <title>In-depth cultivation of the pig gut microbiome towards novel bacterial diversity and tailored functional studies.</title>
        <authorList>
            <person name="Wylensek D."/>
            <person name="Hitch T.C.A."/>
            <person name="Clavel T."/>
        </authorList>
    </citation>
    <scope>NUCLEOTIDE SEQUENCE [LARGE SCALE GENOMIC DNA]</scope>
    <source>
        <strain evidence="4 5">WCA-389-WT-23D1</strain>
    </source>
</reference>
<dbReference type="GO" id="GO:0048270">
    <property type="term" value="F:methionine adenosyltransferase regulator activity"/>
    <property type="evidence" value="ECO:0007669"/>
    <property type="project" value="TreeGrafter"/>
</dbReference>
<feature type="domain" description="RmlD-like substrate binding" evidence="3">
    <location>
        <begin position="4"/>
        <end position="286"/>
    </location>
</feature>